<evidence type="ECO:0000313" key="3">
    <source>
        <dbReference type="EMBL" id="CAH9141145.1"/>
    </source>
</evidence>
<dbReference type="CDD" id="cd05402">
    <property type="entry name" value="NT_PAP_TUTase"/>
    <property type="match status" value="1"/>
</dbReference>
<dbReference type="PANTHER" id="PTHR12271">
    <property type="entry name" value="POLY A POLYMERASE CID PAP -RELATED"/>
    <property type="match status" value="1"/>
</dbReference>
<dbReference type="AlphaFoldDB" id="A0AAV0FZS7"/>
<dbReference type="GO" id="GO:0016779">
    <property type="term" value="F:nucleotidyltransferase activity"/>
    <property type="evidence" value="ECO:0007669"/>
    <property type="project" value="TreeGrafter"/>
</dbReference>
<dbReference type="Proteomes" id="UP001152523">
    <property type="component" value="Unassembled WGS sequence"/>
</dbReference>
<feature type="compositionally biased region" description="Polar residues" evidence="1">
    <location>
        <begin position="583"/>
        <end position="604"/>
    </location>
</feature>
<accession>A0AAV0FZS7</accession>
<dbReference type="GO" id="GO:0031123">
    <property type="term" value="P:RNA 3'-end processing"/>
    <property type="evidence" value="ECO:0007669"/>
    <property type="project" value="TreeGrafter"/>
</dbReference>
<proteinExistence type="predicted"/>
<feature type="compositionally biased region" description="Polar residues" evidence="1">
    <location>
        <begin position="628"/>
        <end position="637"/>
    </location>
</feature>
<gene>
    <name evidence="3" type="ORF">CEPIT_LOCUS38906</name>
</gene>
<dbReference type="Pfam" id="PF22600">
    <property type="entry name" value="MTPAP-like_central"/>
    <property type="match status" value="1"/>
</dbReference>
<organism evidence="3 4">
    <name type="scientific">Cuscuta epithymum</name>
    <dbReference type="NCBI Taxonomy" id="186058"/>
    <lineage>
        <taxon>Eukaryota</taxon>
        <taxon>Viridiplantae</taxon>
        <taxon>Streptophyta</taxon>
        <taxon>Embryophyta</taxon>
        <taxon>Tracheophyta</taxon>
        <taxon>Spermatophyta</taxon>
        <taxon>Magnoliopsida</taxon>
        <taxon>eudicotyledons</taxon>
        <taxon>Gunneridae</taxon>
        <taxon>Pentapetalae</taxon>
        <taxon>asterids</taxon>
        <taxon>lamiids</taxon>
        <taxon>Solanales</taxon>
        <taxon>Convolvulaceae</taxon>
        <taxon>Cuscuteae</taxon>
        <taxon>Cuscuta</taxon>
        <taxon>Cuscuta subgen. Cuscuta</taxon>
    </lineage>
</organism>
<evidence type="ECO:0000313" key="4">
    <source>
        <dbReference type="Proteomes" id="UP001152523"/>
    </source>
</evidence>
<keyword evidence="4" id="KW-1185">Reference proteome</keyword>
<sequence>MTFSVEDLRNKAAWIQSKKGRKFVLTSEKVYRFEELLHDVCLVLFPKPTDYDARRDLIRVFNEIVWEIFECSADAPTVVEFGSFTMDLFHAKSDLDLSVNFGDIDISREEKIHTLLMLEKKFSSLQCSGYVYGVNAIITAIVPVMKVIDSGTGIECDISVANKDGILKSKIIYFISLMDERFRKLCFLMKAWAKAHNINSAKDRTLNSLTIILLVAFHLQTCDPPILPPFSALLRDGYDAGSVEKSVSKFVSYGQNNKQTVAELFFTFLLKLSSVEGLWAQGLCASTYDGSWIFKTWDCGVGRISVEDFSDRTQNVARAVGVKQKRRIYNYIHRSIRLISDFSSGKVDGWKLRYYLFGPDEAASVCEVTKTCNANVATPKPPPICTTRIEDKDTSGHNASEQTSEHMDQRTQPSTRNCIADVTGFKLSPRCTTTRVYDKDTSGQKLSQLPGEHTDRPTKSRAKKRKAKVAKRKPQPGCSTRVDDKDTSGKKETQQPCEPRDQPTQTISKNCNVNVANPKLPPGCATGVVGKGTSGPQASQLPGEHEDGQTQPSSKKRNVNAAKPKPPPGGSSTRIDNKDATGQKGTQQPGQHRPTQPTKISNANKAKPKLPPVQKENLLPSQHRDPSAQPSPSNTTLGKRKRGGSSPPSTRFLQEPLTHGEMTSQRSRPYDVARSQPVDNLRFDGPGRAQSSWDRAEPTLPIHPRDMRHTGEMRYHETHRTPYIHMATTMATQMVYPNYPYNQPCFRPPNLSTPSVYPMSTSTVSQISSRYARESDKASTLTAQAVSPNYSYNQSCFRAPTFATPGGYPMSMPIVNQMVSSHAHETFRVGNLPLISNTARYHHSGLSTLYSTYSSYPQLNSSNHEAAWFR</sequence>
<dbReference type="Gene3D" id="3.30.460.10">
    <property type="entry name" value="Beta Polymerase, domain 2"/>
    <property type="match status" value="1"/>
</dbReference>
<dbReference type="EMBL" id="CAMAPF010001028">
    <property type="protein sequence ID" value="CAH9141145.1"/>
    <property type="molecule type" value="Genomic_DNA"/>
</dbReference>
<dbReference type="SUPFAM" id="SSF81301">
    <property type="entry name" value="Nucleotidyltransferase"/>
    <property type="match status" value="1"/>
</dbReference>
<dbReference type="SUPFAM" id="SSF81631">
    <property type="entry name" value="PAP/OAS1 substrate-binding domain"/>
    <property type="match status" value="1"/>
</dbReference>
<feature type="region of interest" description="Disordered" evidence="1">
    <location>
        <begin position="433"/>
        <end position="506"/>
    </location>
</feature>
<evidence type="ECO:0000256" key="1">
    <source>
        <dbReference type="SAM" id="MobiDB-lite"/>
    </source>
</evidence>
<feature type="region of interest" description="Disordered" evidence="1">
    <location>
        <begin position="524"/>
        <end position="706"/>
    </location>
</feature>
<comment type="caution">
    <text evidence="3">The sequence shown here is derived from an EMBL/GenBank/DDBJ whole genome shotgun (WGS) entry which is preliminary data.</text>
</comment>
<feature type="compositionally biased region" description="Basic residues" evidence="1">
    <location>
        <begin position="459"/>
        <end position="474"/>
    </location>
</feature>
<feature type="compositionally biased region" description="Basic and acidic residues" evidence="1">
    <location>
        <begin position="481"/>
        <end position="501"/>
    </location>
</feature>
<evidence type="ECO:0000259" key="2">
    <source>
        <dbReference type="Pfam" id="PF22600"/>
    </source>
</evidence>
<feature type="region of interest" description="Disordered" evidence="1">
    <location>
        <begin position="379"/>
        <end position="417"/>
    </location>
</feature>
<dbReference type="InterPro" id="IPR054708">
    <property type="entry name" value="MTPAP-like_central"/>
</dbReference>
<dbReference type="InterPro" id="IPR043519">
    <property type="entry name" value="NT_sf"/>
</dbReference>
<protein>
    <recommendedName>
        <fullName evidence="2">Poly(A) RNA polymerase mitochondrial-like central palm domain-containing protein</fullName>
    </recommendedName>
</protein>
<name>A0AAV0FZS7_9ASTE</name>
<dbReference type="Gene3D" id="1.10.1410.10">
    <property type="match status" value="1"/>
</dbReference>
<feature type="domain" description="Poly(A) RNA polymerase mitochondrial-like central palm" evidence="2">
    <location>
        <begin position="39"/>
        <end position="175"/>
    </location>
</feature>
<dbReference type="PANTHER" id="PTHR12271:SF134">
    <property type="entry name" value="NUCLEOTIDYLTRANSFERASE FAMILY PROTEIN"/>
    <property type="match status" value="1"/>
</dbReference>
<reference evidence="3" key="1">
    <citation type="submission" date="2022-07" db="EMBL/GenBank/DDBJ databases">
        <authorList>
            <person name="Macas J."/>
            <person name="Novak P."/>
            <person name="Neumann P."/>
        </authorList>
    </citation>
    <scope>NUCLEOTIDE SEQUENCE</scope>
</reference>